<keyword evidence="1" id="KW-0614">Plasmid</keyword>
<name>E8T6X3_THEA1</name>
<reference evidence="1" key="1">
    <citation type="submission" date="2011-01" db="EMBL/GenBank/DDBJ databases">
        <title>Complete sequence of plasmid of Thermovibrio ammonificans HB-1.</title>
        <authorList>
            <consortium name="US DOE Joint Genome Institute"/>
            <person name="Lucas S."/>
            <person name="Copeland A."/>
            <person name="Lapidus A."/>
            <person name="Cheng J.-F."/>
            <person name="Goodwin L."/>
            <person name="Pitluck S."/>
            <person name="Davenport K."/>
            <person name="Detter J.C."/>
            <person name="Han C."/>
            <person name="Tapia R."/>
            <person name="Land M."/>
            <person name="Hauser L."/>
            <person name="Kyrpides N."/>
            <person name="Ivanova N."/>
            <person name="Ovchinnikova G."/>
            <person name="Vetriani C."/>
            <person name="Woyke T."/>
        </authorList>
    </citation>
    <scope>NUCLEOTIDE SEQUENCE [LARGE SCALE GENOMIC DNA]</scope>
    <source>
        <strain evidence="1">HB-1</strain>
        <plasmid evidence="1">pTHEAM01</plasmid>
    </source>
</reference>
<proteinExistence type="predicted"/>
<gene>
    <name evidence="1" type="ordered locus">Theam_1738</name>
</gene>
<organism evidence="1 2">
    <name type="scientific">Thermovibrio ammonificans (strain DSM 15698 / JCM 12110 / HB-1)</name>
    <dbReference type="NCBI Taxonomy" id="648996"/>
    <lineage>
        <taxon>Bacteria</taxon>
        <taxon>Pseudomonadati</taxon>
        <taxon>Aquificota</taxon>
        <taxon>Aquificia</taxon>
        <taxon>Desulfurobacteriales</taxon>
        <taxon>Desulfurobacteriaceae</taxon>
        <taxon>Thermovibrio</taxon>
    </lineage>
</organism>
<dbReference type="Proteomes" id="UP000006362">
    <property type="component" value="Plasmid pTHEAM01"/>
</dbReference>
<geneLocation type="plasmid" evidence="1 2">
    <name>pTHEAM01</name>
</geneLocation>
<dbReference type="RefSeq" id="WP_013524898.1">
    <property type="nucleotide sequence ID" value="NC_014917.1"/>
</dbReference>
<accession>E8T6X3</accession>
<evidence type="ECO:0000313" key="1">
    <source>
        <dbReference type="EMBL" id="ADU97694.1"/>
    </source>
</evidence>
<dbReference type="KEGG" id="tam:Theam_1738"/>
<protein>
    <submittedName>
        <fullName evidence="1">Uncharacterized protein</fullName>
    </submittedName>
</protein>
<evidence type="ECO:0000313" key="2">
    <source>
        <dbReference type="Proteomes" id="UP000006362"/>
    </source>
</evidence>
<dbReference type="AlphaFoldDB" id="E8T6X3"/>
<sequence>MSRANVKVAAKKILSLVRSCPEAKFFVSESILREILRIAPKSLIEEIKFRLIYIPHGFIPLIANLLEILHEKGEGDFPTLRKKSFGSTKAIIHDTLFMKRGKKEFFEEMIELLEKIGPITPDILVKYPELNQRLTAKAKNLLFKDYEELERVRREAIKLMKCALKYF</sequence>
<keyword evidence="2" id="KW-1185">Reference proteome</keyword>
<dbReference type="HOGENOM" id="CLU_1593756_0_0_0"/>
<dbReference type="EMBL" id="CP002445">
    <property type="protein sequence ID" value="ADU97694.1"/>
    <property type="molecule type" value="Genomic_DNA"/>
</dbReference>